<proteinExistence type="predicted"/>
<dbReference type="AlphaFoldDB" id="A0A5C4VL58"/>
<sequence length="127" mass="13634">MDDSVIFRARAQVLADLQARSLGTPDSVTLLEDACEERRWWLGQWPQGAPFIAGLVAQDVQDGLADRFGRDAREGLWPVCTRCDDAPVHALHIEPDLGGPDPTWVCEESGTVVATLGGLSPGPTVVA</sequence>
<keyword evidence="2" id="KW-1185">Reference proteome</keyword>
<dbReference type="RefSeq" id="WP_139624764.1">
    <property type="nucleotide sequence ID" value="NZ_VDMP01000027.1"/>
</dbReference>
<reference evidence="1 2" key="1">
    <citation type="journal article" date="2016" name="Int. J. Syst. Evol. Microbiol.">
        <title>Nocardioides albidus sp. nov., an actinobacterium isolated from garden soil.</title>
        <authorList>
            <person name="Singh H."/>
            <person name="Du J."/>
            <person name="Trinh H."/>
            <person name="Won K."/>
            <person name="Yang J.E."/>
            <person name="Yin C."/>
            <person name="Kook M."/>
            <person name="Yi T.H."/>
        </authorList>
    </citation>
    <scope>NUCLEOTIDE SEQUENCE [LARGE SCALE GENOMIC DNA]</scope>
    <source>
        <strain evidence="1 2">CCTCC AB 2015297</strain>
    </source>
</reference>
<dbReference type="Proteomes" id="UP000313231">
    <property type="component" value="Unassembled WGS sequence"/>
</dbReference>
<comment type="caution">
    <text evidence="1">The sequence shown here is derived from an EMBL/GenBank/DDBJ whole genome shotgun (WGS) entry which is preliminary data.</text>
</comment>
<evidence type="ECO:0000313" key="2">
    <source>
        <dbReference type="Proteomes" id="UP000313231"/>
    </source>
</evidence>
<protein>
    <submittedName>
        <fullName evidence="1">Uncharacterized protein</fullName>
    </submittedName>
</protein>
<organism evidence="1 2">
    <name type="scientific">Nocardioides albidus</name>
    <dbReference type="NCBI Taxonomy" id="1517589"/>
    <lineage>
        <taxon>Bacteria</taxon>
        <taxon>Bacillati</taxon>
        <taxon>Actinomycetota</taxon>
        <taxon>Actinomycetes</taxon>
        <taxon>Propionibacteriales</taxon>
        <taxon>Nocardioidaceae</taxon>
        <taxon>Nocardioides</taxon>
    </lineage>
</organism>
<evidence type="ECO:0000313" key="1">
    <source>
        <dbReference type="EMBL" id="TNM36580.1"/>
    </source>
</evidence>
<dbReference type="OrthoDB" id="5190667at2"/>
<accession>A0A5C4VL58</accession>
<gene>
    <name evidence="1" type="ORF">FHP29_20860</name>
</gene>
<dbReference type="EMBL" id="VDMP01000027">
    <property type="protein sequence ID" value="TNM36580.1"/>
    <property type="molecule type" value="Genomic_DNA"/>
</dbReference>
<name>A0A5C4VL58_9ACTN</name>